<dbReference type="Proteomes" id="UP000738359">
    <property type="component" value="Unassembled WGS sequence"/>
</dbReference>
<feature type="domain" description="F-box" evidence="1">
    <location>
        <begin position="12"/>
        <end position="50"/>
    </location>
</feature>
<evidence type="ECO:0000259" key="1">
    <source>
        <dbReference type="Pfam" id="PF12937"/>
    </source>
</evidence>
<dbReference type="EMBL" id="JAAAHY010000554">
    <property type="protein sequence ID" value="KAF9962288.1"/>
    <property type="molecule type" value="Genomic_DNA"/>
</dbReference>
<dbReference type="SUPFAM" id="SSF52047">
    <property type="entry name" value="RNI-like"/>
    <property type="match status" value="1"/>
</dbReference>
<dbReference type="OrthoDB" id="2430800at2759"/>
<gene>
    <name evidence="2" type="ORF">BGZ70_008079</name>
</gene>
<dbReference type="InterPro" id="IPR001810">
    <property type="entry name" value="F-box_dom"/>
</dbReference>
<dbReference type="InterPro" id="IPR036047">
    <property type="entry name" value="F-box-like_dom_sf"/>
</dbReference>
<sequence>SESASHVVFTTPELAFTLFASLDPHDLTQCIRVCKDWMHHAEPVLWRNFCYGGLRRKRLSSSTTSGLIRNLPYVRTVELTVQDLAILQELAHGAAQVSQPDASAADPCAPCTHLRRLTLESIDTLGDESFYFEPYLLKDFPPVFSNIVTLLEHNLRLTHLTFPFPDVSSGDPVLAAISNLKGLQYLAVNSNGSSEISTWSLSLLLRACLPLPELTELCINCKVHFVKKVDDVDVPDLETILKEAAIARFSHTPIPGKIKALQLPQRAESSRHPLALAFLKSDLLDLESFMVPPFEDESNSGEVQLLVRDRCPNLKHLRCPALEGYLDECRYMRAFIRGCSGLQSFASDNFCDNRYIDHNDSYVPRGIMSDLLWHHSDTLEVFELKTCHQVSSSDLQKVLTQCKRLKRFHVSGRYPETRDRRHHDGDAGFDFKDLSRDDWVCTELRELWITLGLNSVFEENRFYQQLGRLEKLEHLTLDVHRRRTVVLDMWGDDIGDEYFDYTHELRKRSLDAMAGLKNLKSLRLGAELCLDMREDEIERFDKHWPLLSEITVMGSKALKLPTKKRWQWLFNKRPNLRFTVLRSSQMIDAMHNYGPLHYSLR</sequence>
<protein>
    <recommendedName>
        <fullName evidence="1">F-box domain-containing protein</fullName>
    </recommendedName>
</protein>
<dbReference type="Gene3D" id="3.80.10.10">
    <property type="entry name" value="Ribonuclease Inhibitor"/>
    <property type="match status" value="2"/>
</dbReference>
<proteinExistence type="predicted"/>
<name>A0A9P6M284_MORAP</name>
<reference evidence="2" key="1">
    <citation type="journal article" date="2020" name="Fungal Divers.">
        <title>Resolving the Mortierellaceae phylogeny through synthesis of multi-gene phylogenetics and phylogenomics.</title>
        <authorList>
            <person name="Vandepol N."/>
            <person name="Liber J."/>
            <person name="Desiro A."/>
            <person name="Na H."/>
            <person name="Kennedy M."/>
            <person name="Barry K."/>
            <person name="Grigoriev I.V."/>
            <person name="Miller A.N."/>
            <person name="O'Donnell K."/>
            <person name="Stajich J.E."/>
            <person name="Bonito G."/>
        </authorList>
    </citation>
    <scope>NUCLEOTIDE SEQUENCE</scope>
    <source>
        <strain evidence="2">CK1249</strain>
    </source>
</reference>
<feature type="non-terminal residue" evidence="2">
    <location>
        <position position="1"/>
    </location>
</feature>
<accession>A0A9P6M284</accession>
<dbReference type="InterPro" id="IPR032675">
    <property type="entry name" value="LRR_dom_sf"/>
</dbReference>
<evidence type="ECO:0000313" key="2">
    <source>
        <dbReference type="EMBL" id="KAF9962288.1"/>
    </source>
</evidence>
<dbReference type="AlphaFoldDB" id="A0A9P6M284"/>
<evidence type="ECO:0000313" key="3">
    <source>
        <dbReference type="Proteomes" id="UP000738359"/>
    </source>
</evidence>
<dbReference type="SUPFAM" id="SSF81383">
    <property type="entry name" value="F-box domain"/>
    <property type="match status" value="1"/>
</dbReference>
<dbReference type="Pfam" id="PF12937">
    <property type="entry name" value="F-box-like"/>
    <property type="match status" value="1"/>
</dbReference>
<comment type="caution">
    <text evidence="2">The sequence shown here is derived from an EMBL/GenBank/DDBJ whole genome shotgun (WGS) entry which is preliminary data.</text>
</comment>
<organism evidence="2 3">
    <name type="scientific">Mortierella alpina</name>
    <name type="common">Oleaginous fungus</name>
    <name type="synonym">Mortierella renispora</name>
    <dbReference type="NCBI Taxonomy" id="64518"/>
    <lineage>
        <taxon>Eukaryota</taxon>
        <taxon>Fungi</taxon>
        <taxon>Fungi incertae sedis</taxon>
        <taxon>Mucoromycota</taxon>
        <taxon>Mortierellomycotina</taxon>
        <taxon>Mortierellomycetes</taxon>
        <taxon>Mortierellales</taxon>
        <taxon>Mortierellaceae</taxon>
        <taxon>Mortierella</taxon>
    </lineage>
</organism>
<keyword evidence="3" id="KW-1185">Reference proteome</keyword>